<dbReference type="Proteomes" id="UP000820818">
    <property type="component" value="Unassembled WGS sequence"/>
</dbReference>
<dbReference type="AlphaFoldDB" id="A0AAD5KDQ4"/>
<name>A0AAD5KDQ4_9CRUS</name>
<reference evidence="1" key="1">
    <citation type="submission" date="2022-05" db="EMBL/GenBank/DDBJ databases">
        <title>A multi-omics perspective on studying reproductive biology in Daphnia sinensis.</title>
        <authorList>
            <person name="Jia J."/>
        </authorList>
    </citation>
    <scope>NUCLEOTIDE SEQUENCE</scope>
    <source>
        <strain evidence="1">WSL</strain>
    </source>
</reference>
<gene>
    <name evidence="1" type="ORF">GHT06_001869</name>
</gene>
<evidence type="ECO:0000313" key="2">
    <source>
        <dbReference type="Proteomes" id="UP000820818"/>
    </source>
</evidence>
<sequence>MKSYLNDIIAHTSGLGFFDLVKVTGTEEETSINAIAQDKSVILSGKFKVPNSQFSGVFGMPNLAKLNTIVGFSEYDEDAKITVTYRGADKVADTIHFETKNGDFVNDYRLMSKELAEERVKSVTYKGTGWDVEFEPHQTNIQRLKKQAQANNEETTFTTK</sequence>
<comment type="caution">
    <text evidence="1">The sequence shown here is derived from an EMBL/GenBank/DDBJ whole genome shotgun (WGS) entry which is preliminary data.</text>
</comment>
<evidence type="ECO:0000313" key="1">
    <source>
        <dbReference type="EMBL" id="KAI9549469.1"/>
    </source>
</evidence>
<protein>
    <submittedName>
        <fullName evidence="1">Uncharacterized protein</fullName>
    </submittedName>
</protein>
<proteinExistence type="predicted"/>
<keyword evidence="2" id="KW-1185">Reference proteome</keyword>
<accession>A0AAD5KDQ4</accession>
<dbReference type="EMBL" id="WJBH02000296">
    <property type="protein sequence ID" value="KAI9549469.1"/>
    <property type="molecule type" value="Genomic_DNA"/>
</dbReference>
<organism evidence="1 2">
    <name type="scientific">Daphnia sinensis</name>
    <dbReference type="NCBI Taxonomy" id="1820382"/>
    <lineage>
        <taxon>Eukaryota</taxon>
        <taxon>Metazoa</taxon>
        <taxon>Ecdysozoa</taxon>
        <taxon>Arthropoda</taxon>
        <taxon>Crustacea</taxon>
        <taxon>Branchiopoda</taxon>
        <taxon>Diplostraca</taxon>
        <taxon>Cladocera</taxon>
        <taxon>Anomopoda</taxon>
        <taxon>Daphniidae</taxon>
        <taxon>Daphnia</taxon>
        <taxon>Daphnia similis group</taxon>
    </lineage>
</organism>